<evidence type="ECO:0000256" key="1">
    <source>
        <dbReference type="ARBA" id="ARBA00022801"/>
    </source>
</evidence>
<dbReference type="InterPro" id="IPR000073">
    <property type="entry name" value="AB_hydrolase_1"/>
</dbReference>
<feature type="domain" description="AB hydrolase-1" evidence="2">
    <location>
        <begin position="12"/>
        <end position="227"/>
    </location>
</feature>
<dbReference type="RefSeq" id="WP_350340697.1">
    <property type="nucleotide sequence ID" value="NZ_JAEKNQ010000019.1"/>
</dbReference>
<dbReference type="Proteomes" id="UP000620075">
    <property type="component" value="Unassembled WGS sequence"/>
</dbReference>
<reference evidence="3 4" key="1">
    <citation type="submission" date="2020-10" db="EMBL/GenBank/DDBJ databases">
        <title>Ca. Dormibacterota MAGs.</title>
        <authorList>
            <person name="Montgomery K."/>
        </authorList>
    </citation>
    <scope>NUCLEOTIDE SEQUENCE [LARGE SCALE GENOMIC DNA]</scope>
    <source>
        <strain evidence="3">SC8811_S16_3</strain>
    </source>
</reference>
<dbReference type="InterPro" id="IPR029058">
    <property type="entry name" value="AB_hydrolase_fold"/>
</dbReference>
<gene>
    <name evidence="3" type="ORF">JF888_03670</name>
</gene>
<name>A0A934KF73_9BACT</name>
<dbReference type="AlphaFoldDB" id="A0A934KF73"/>
<dbReference type="EMBL" id="JAEKNQ010000019">
    <property type="protein sequence ID" value="MBJ7602281.1"/>
    <property type="molecule type" value="Genomic_DNA"/>
</dbReference>
<protein>
    <submittedName>
        <fullName evidence="3">Alpha/beta hydrolase</fullName>
    </submittedName>
</protein>
<dbReference type="Pfam" id="PF00561">
    <property type="entry name" value="Abhydrolase_1"/>
    <property type="match status" value="1"/>
</dbReference>
<dbReference type="PRINTS" id="PR00412">
    <property type="entry name" value="EPOXHYDRLASE"/>
</dbReference>
<organism evidence="3 4">
    <name type="scientific">Candidatus Dormiibacter inghamiae</name>
    <dbReference type="NCBI Taxonomy" id="3127013"/>
    <lineage>
        <taxon>Bacteria</taxon>
        <taxon>Bacillati</taxon>
        <taxon>Candidatus Dormiibacterota</taxon>
        <taxon>Candidatus Dormibacteria</taxon>
        <taxon>Candidatus Dormibacterales</taxon>
        <taxon>Candidatus Dormibacteraceae</taxon>
        <taxon>Candidatus Dormiibacter</taxon>
    </lineage>
</organism>
<dbReference type="PRINTS" id="PR00111">
    <property type="entry name" value="ABHYDROLASE"/>
</dbReference>
<dbReference type="PANTHER" id="PTHR43329">
    <property type="entry name" value="EPOXIDE HYDROLASE"/>
    <property type="match status" value="1"/>
</dbReference>
<accession>A0A934KF73</accession>
<evidence type="ECO:0000259" key="2">
    <source>
        <dbReference type="Pfam" id="PF00561"/>
    </source>
</evidence>
<proteinExistence type="predicted"/>
<sequence length="280" mass="31006">MINALVGGAGAPLLLLHGAPQTHFIWHRVVERLARDFTVIATDLRGYGDSDKPPGRPDHANYSKRTMALDQVEVMQLLGFDRFGVVGHDRGGRVGHRMALDHPERVSRLVTLDIAPTLAMYEQTSMEFARAYFHWFFLIQPSPLPERLIGSDPDVYLKSVLGGRSAGLTPFTEPALAEYARCLRDPASIHAMCEDYRAAAGVDLEHDRADRAAGRLIECDTLALWGAEGVVARCFRPLAEWRRVARRVSGAALACGHYIPEEAPEALLADLMAFFPKEYA</sequence>
<evidence type="ECO:0000313" key="4">
    <source>
        <dbReference type="Proteomes" id="UP000620075"/>
    </source>
</evidence>
<dbReference type="InterPro" id="IPR000639">
    <property type="entry name" value="Epox_hydrolase-like"/>
</dbReference>
<dbReference type="SUPFAM" id="SSF53474">
    <property type="entry name" value="alpha/beta-Hydrolases"/>
    <property type="match status" value="1"/>
</dbReference>
<dbReference type="Gene3D" id="3.40.50.1820">
    <property type="entry name" value="alpha/beta hydrolase"/>
    <property type="match status" value="1"/>
</dbReference>
<dbReference type="GO" id="GO:0016787">
    <property type="term" value="F:hydrolase activity"/>
    <property type="evidence" value="ECO:0007669"/>
    <property type="project" value="UniProtKB-KW"/>
</dbReference>
<comment type="caution">
    <text evidence="3">The sequence shown here is derived from an EMBL/GenBank/DDBJ whole genome shotgun (WGS) entry which is preliminary data.</text>
</comment>
<keyword evidence="1 3" id="KW-0378">Hydrolase</keyword>
<evidence type="ECO:0000313" key="3">
    <source>
        <dbReference type="EMBL" id="MBJ7602281.1"/>
    </source>
</evidence>